<sequence length="366" mass="38605">MSLPDYIFDRVTADIRQQMAGILALTEQLARQRLTPDAQACLAGVSEAADAVRRTLDAALDIHAVASDGLALNPAPLVLRDLMDDVEARWRAAAGMAGVTLLVSYDGAPEACVHADRARLTQVFDAFIAEAVGGARRGAVEASLRAEEGPAGLRLTGRIRGARDPARDGRGLEARVREVDSQFGLEVALGVLLARRIVQELGGRIGEETNPGAGQTVAFELDLPKARALPEPEPRSAGRSAHVLVVDDNATNRMVAQALCEMFDCTSESAVDGVEALEAARAGRFDLILMDIKMPRMDGISAARAIRDLPGEAGEVPIVALTANADPDDAADYLAAGMDGVVEKPMKPEHLLAVLRQALDAQAAAA</sequence>
<evidence type="ECO:0000313" key="7">
    <source>
        <dbReference type="Proteomes" id="UP000249254"/>
    </source>
</evidence>
<keyword evidence="6" id="KW-0808">Transferase</keyword>
<dbReference type="InterPro" id="IPR001789">
    <property type="entry name" value="Sig_transdc_resp-reg_receiver"/>
</dbReference>
<keyword evidence="6" id="KW-0418">Kinase</keyword>
<dbReference type="PANTHER" id="PTHR45339">
    <property type="entry name" value="HYBRID SIGNAL TRANSDUCTION HISTIDINE KINASE J"/>
    <property type="match status" value="1"/>
</dbReference>
<dbReference type="AlphaFoldDB" id="A0A328AIT9"/>
<dbReference type="CDD" id="cd17546">
    <property type="entry name" value="REC_hyHK_CKI1_RcsC-like"/>
    <property type="match status" value="1"/>
</dbReference>
<dbReference type="GO" id="GO:0016301">
    <property type="term" value="F:kinase activity"/>
    <property type="evidence" value="ECO:0007669"/>
    <property type="project" value="UniProtKB-KW"/>
</dbReference>
<evidence type="ECO:0000313" key="6">
    <source>
        <dbReference type="EMBL" id="RAK54431.1"/>
    </source>
</evidence>
<dbReference type="EMBL" id="QFYQ01000001">
    <property type="protein sequence ID" value="RAK54431.1"/>
    <property type="molecule type" value="Genomic_DNA"/>
</dbReference>
<feature type="modified residue" description="4-aspartylphosphate" evidence="3">
    <location>
        <position position="291"/>
    </location>
</feature>
<dbReference type="SMART" id="SM00448">
    <property type="entry name" value="REC"/>
    <property type="match status" value="1"/>
</dbReference>
<evidence type="ECO:0000259" key="4">
    <source>
        <dbReference type="PROSITE" id="PS50109"/>
    </source>
</evidence>
<dbReference type="GO" id="GO:0000160">
    <property type="term" value="P:phosphorelay signal transduction system"/>
    <property type="evidence" value="ECO:0007669"/>
    <property type="project" value="InterPro"/>
</dbReference>
<dbReference type="Pfam" id="PF00072">
    <property type="entry name" value="Response_reg"/>
    <property type="match status" value="1"/>
</dbReference>
<dbReference type="Gene3D" id="3.30.565.10">
    <property type="entry name" value="Histidine kinase-like ATPase, C-terminal domain"/>
    <property type="match status" value="1"/>
</dbReference>
<evidence type="ECO:0000256" key="2">
    <source>
        <dbReference type="ARBA" id="ARBA00023012"/>
    </source>
</evidence>
<dbReference type="Gene3D" id="3.40.50.2300">
    <property type="match status" value="1"/>
</dbReference>
<gene>
    <name evidence="6" type="ORF">DJ017_07785</name>
</gene>
<dbReference type="PANTHER" id="PTHR45339:SF1">
    <property type="entry name" value="HYBRID SIGNAL TRANSDUCTION HISTIDINE KINASE J"/>
    <property type="match status" value="1"/>
</dbReference>
<evidence type="ECO:0000256" key="3">
    <source>
        <dbReference type="PROSITE-ProRule" id="PRU00169"/>
    </source>
</evidence>
<keyword evidence="2" id="KW-0902">Two-component regulatory system</keyword>
<dbReference type="Proteomes" id="UP000249254">
    <property type="component" value="Unassembled WGS sequence"/>
</dbReference>
<dbReference type="InterPro" id="IPR036890">
    <property type="entry name" value="HATPase_C_sf"/>
</dbReference>
<proteinExistence type="predicted"/>
<keyword evidence="1 3" id="KW-0597">Phosphoprotein</keyword>
<dbReference type="OrthoDB" id="9801651at2"/>
<dbReference type="InterPro" id="IPR011006">
    <property type="entry name" value="CheY-like_superfamily"/>
</dbReference>
<dbReference type="PROSITE" id="PS50110">
    <property type="entry name" value="RESPONSE_REGULATORY"/>
    <property type="match status" value="1"/>
</dbReference>
<dbReference type="SUPFAM" id="SSF55874">
    <property type="entry name" value="ATPase domain of HSP90 chaperone/DNA topoisomerase II/histidine kinase"/>
    <property type="match status" value="1"/>
</dbReference>
<dbReference type="PROSITE" id="PS50109">
    <property type="entry name" value="HIS_KIN"/>
    <property type="match status" value="1"/>
</dbReference>
<feature type="domain" description="Histidine kinase" evidence="4">
    <location>
        <begin position="10"/>
        <end position="225"/>
    </location>
</feature>
<feature type="domain" description="Response regulatory" evidence="5">
    <location>
        <begin position="242"/>
        <end position="359"/>
    </location>
</feature>
<accession>A0A328AIT9</accession>
<comment type="caution">
    <text evidence="6">The sequence shown here is derived from an EMBL/GenBank/DDBJ whole genome shotgun (WGS) entry which is preliminary data.</text>
</comment>
<reference evidence="7" key="1">
    <citation type="submission" date="2018-05" db="EMBL/GenBank/DDBJ databases">
        <authorList>
            <person name="Li X."/>
        </authorList>
    </citation>
    <scope>NUCLEOTIDE SEQUENCE [LARGE SCALE GENOMIC DNA]</scope>
    <source>
        <strain evidence="7">LX32</strain>
    </source>
</reference>
<dbReference type="InterPro" id="IPR005467">
    <property type="entry name" value="His_kinase_dom"/>
</dbReference>
<protein>
    <submittedName>
        <fullName evidence="6">Hybrid sensor histidine kinase/response regulator</fullName>
    </submittedName>
</protein>
<dbReference type="SUPFAM" id="SSF52172">
    <property type="entry name" value="CheY-like"/>
    <property type="match status" value="1"/>
</dbReference>
<organism evidence="6 7">
    <name type="scientific">Phenylobacterium soli</name>
    <dbReference type="NCBI Taxonomy" id="2170551"/>
    <lineage>
        <taxon>Bacteria</taxon>
        <taxon>Pseudomonadati</taxon>
        <taxon>Pseudomonadota</taxon>
        <taxon>Alphaproteobacteria</taxon>
        <taxon>Caulobacterales</taxon>
        <taxon>Caulobacteraceae</taxon>
        <taxon>Phenylobacterium</taxon>
    </lineage>
</organism>
<evidence type="ECO:0000259" key="5">
    <source>
        <dbReference type="PROSITE" id="PS50110"/>
    </source>
</evidence>
<keyword evidence="7" id="KW-1185">Reference proteome</keyword>
<dbReference type="RefSeq" id="WP_111528182.1">
    <property type="nucleotide sequence ID" value="NZ_JBHRSG010000004.1"/>
</dbReference>
<evidence type="ECO:0000256" key="1">
    <source>
        <dbReference type="ARBA" id="ARBA00022553"/>
    </source>
</evidence>
<name>A0A328AIT9_9CAUL</name>